<evidence type="ECO:0000256" key="1">
    <source>
        <dbReference type="ARBA" id="ARBA00012493"/>
    </source>
</evidence>
<evidence type="ECO:0000256" key="9">
    <source>
        <dbReference type="ARBA" id="ARBA00048173"/>
    </source>
</evidence>
<name>A8CEP7_VIBCL</name>
<evidence type="ECO:0000256" key="6">
    <source>
        <dbReference type="ARBA" id="ARBA00022918"/>
    </source>
</evidence>
<reference evidence="11" key="1">
    <citation type="journal article" date="2011" name="Microbiol. Immunol.">
        <title>Two novel retron elements are replaced with retron-Vc95 in Vibrio cholerae.</title>
        <authorList>
            <person name="Inouye K."/>
            <person name="Tanimoto S."/>
            <person name="kamimoto M."/>
            <person name="Shimamoto T."/>
            <person name="Shimamoto T."/>
        </authorList>
    </citation>
    <scope>NUCLEOTIDE SEQUENCE</scope>
    <source>
        <strain evidence="11">N-1b</strain>
    </source>
</reference>
<keyword evidence="6 11" id="KW-0695">RNA-directed DNA polymerase</keyword>
<dbReference type="InterPro" id="IPR043502">
    <property type="entry name" value="DNA/RNA_pol_sf"/>
</dbReference>
<dbReference type="PRINTS" id="PR00866">
    <property type="entry name" value="RNADNAPOLMS"/>
</dbReference>
<keyword evidence="4" id="KW-0479">Metal-binding</keyword>
<dbReference type="EMBL" id="AB299445">
    <property type="protein sequence ID" value="BAF80468.1"/>
    <property type="molecule type" value="Genomic_DNA"/>
</dbReference>
<evidence type="ECO:0000256" key="4">
    <source>
        <dbReference type="ARBA" id="ARBA00022723"/>
    </source>
</evidence>
<dbReference type="GO" id="GO:0003964">
    <property type="term" value="F:RNA-directed DNA polymerase activity"/>
    <property type="evidence" value="ECO:0007669"/>
    <property type="project" value="UniProtKB-KW"/>
</dbReference>
<evidence type="ECO:0000256" key="5">
    <source>
        <dbReference type="ARBA" id="ARBA00022842"/>
    </source>
</evidence>
<comment type="catalytic activity">
    <reaction evidence="9">
        <text>DNA(n) + a 2'-deoxyribonucleoside 5'-triphosphate = DNA(n+1) + diphosphate</text>
        <dbReference type="Rhea" id="RHEA:22508"/>
        <dbReference type="Rhea" id="RHEA-COMP:17339"/>
        <dbReference type="Rhea" id="RHEA-COMP:17340"/>
        <dbReference type="ChEBI" id="CHEBI:33019"/>
        <dbReference type="ChEBI" id="CHEBI:61560"/>
        <dbReference type="ChEBI" id="CHEBI:173112"/>
        <dbReference type="EC" id="2.7.7.49"/>
    </reaction>
</comment>
<accession>A8CEP7</accession>
<dbReference type="GO" id="GO:0003723">
    <property type="term" value="F:RNA binding"/>
    <property type="evidence" value="ECO:0007669"/>
    <property type="project" value="InterPro"/>
</dbReference>
<dbReference type="InterPro" id="IPR051083">
    <property type="entry name" value="GrpII_Intron_Splice-Mob/Def"/>
</dbReference>
<organism evidence="11">
    <name type="scientific">Vibrio cholerae</name>
    <dbReference type="NCBI Taxonomy" id="666"/>
    <lineage>
        <taxon>Bacteria</taxon>
        <taxon>Pseudomonadati</taxon>
        <taxon>Pseudomonadota</taxon>
        <taxon>Gammaproteobacteria</taxon>
        <taxon>Vibrionales</taxon>
        <taxon>Vibrionaceae</taxon>
        <taxon>Vibrio</taxon>
    </lineage>
</organism>
<dbReference type="EC" id="2.7.7.49" evidence="1"/>
<keyword evidence="3" id="KW-0548">Nucleotidyltransferase</keyword>
<evidence type="ECO:0000256" key="3">
    <source>
        <dbReference type="ARBA" id="ARBA00022695"/>
    </source>
</evidence>
<comment type="similarity">
    <text evidence="8">Belongs to the bacterial reverse transcriptase family.</text>
</comment>
<dbReference type="SUPFAM" id="SSF56672">
    <property type="entry name" value="DNA/RNA polymerases"/>
    <property type="match status" value="1"/>
</dbReference>
<dbReference type="GO" id="GO:0051607">
    <property type="term" value="P:defense response to virus"/>
    <property type="evidence" value="ECO:0007669"/>
    <property type="project" value="UniProtKB-KW"/>
</dbReference>
<evidence type="ECO:0000256" key="2">
    <source>
        <dbReference type="ARBA" id="ARBA00022679"/>
    </source>
</evidence>
<dbReference type="Pfam" id="PF00078">
    <property type="entry name" value="RVT_1"/>
    <property type="match status" value="1"/>
</dbReference>
<dbReference type="InterPro" id="IPR000123">
    <property type="entry name" value="Reverse_transcriptase_msDNA"/>
</dbReference>
<dbReference type="InterPro" id="IPR000477">
    <property type="entry name" value="RT_dom"/>
</dbReference>
<dbReference type="GO" id="GO:0046872">
    <property type="term" value="F:metal ion binding"/>
    <property type="evidence" value="ECO:0007669"/>
    <property type="project" value="UniProtKB-KW"/>
</dbReference>
<proteinExistence type="inferred from homology"/>
<dbReference type="PROSITE" id="PS50878">
    <property type="entry name" value="RT_POL"/>
    <property type="match status" value="1"/>
</dbReference>
<evidence type="ECO:0000313" key="11">
    <source>
        <dbReference type="EMBL" id="BAF80468.1"/>
    </source>
</evidence>
<dbReference type="PANTHER" id="PTHR34047">
    <property type="entry name" value="NUCLEAR INTRON MATURASE 1, MITOCHONDRIAL-RELATED"/>
    <property type="match status" value="1"/>
</dbReference>
<dbReference type="AlphaFoldDB" id="A8CEP7"/>
<dbReference type="CDD" id="cd03487">
    <property type="entry name" value="RT_Bac_retron_II"/>
    <property type="match status" value="1"/>
</dbReference>
<keyword evidence="2" id="KW-0808">Transferase</keyword>
<dbReference type="RefSeq" id="WP_001022871.1">
    <property type="nucleotide sequence ID" value="NZ_CP063420.1"/>
</dbReference>
<keyword evidence="5" id="KW-0460">Magnesium</keyword>
<dbReference type="PANTHER" id="PTHR34047:SF7">
    <property type="entry name" value="RNA-DIRECTED DNA POLYMERASE"/>
    <property type="match status" value="1"/>
</dbReference>
<keyword evidence="7" id="KW-0051">Antiviral defense</keyword>
<dbReference type="NCBIfam" id="NF038233">
    <property type="entry name" value="retron_St85_RT"/>
    <property type="match status" value="1"/>
</dbReference>
<evidence type="ECO:0000256" key="7">
    <source>
        <dbReference type="ARBA" id="ARBA00023118"/>
    </source>
</evidence>
<protein>
    <recommendedName>
        <fullName evidence="1">RNA-directed DNA polymerase</fullName>
        <ecNumber evidence="1">2.7.7.49</ecNumber>
    </recommendedName>
</protein>
<feature type="domain" description="Reverse transcriptase" evidence="10">
    <location>
        <begin position="15"/>
        <end position="240"/>
    </location>
</feature>
<sequence length="313" mass="35773">MNILDKISELSGMPQAMCARFVVSAPVRYKRYEIPKRNGGGTRLIAQPSKSVKPLQRVCISELRGVLPIHGSALAYEAGTGIKRNANKHRYNRYLLKMDFTNFFPSIKPDVLLSTFEQHNVALTEVDKFVLSSLLFWKPRRSESTLELSIGAPSSPFISNAVMYFFDVAVTEYCERKGITYTRYADDLAFSTNTADILFELPKLLNELVQQPSMSFLRFNTDKTVFASKKVNRHITGVTITNDGRLSLGRKRKRKISSLIHRFSLQQLRCDEEVNELKGMLGFAKHIEPVFVRRMCQKYGEEIILKIQKFNSD</sequence>
<evidence type="ECO:0000256" key="8">
    <source>
        <dbReference type="ARBA" id="ARBA00034120"/>
    </source>
</evidence>
<gene>
    <name evidence="11" type="primary">ret</name>
</gene>
<evidence type="ECO:0000259" key="10">
    <source>
        <dbReference type="PROSITE" id="PS50878"/>
    </source>
</evidence>